<evidence type="ECO:0000313" key="2">
    <source>
        <dbReference type="EMBL" id="MBO8438919.1"/>
    </source>
</evidence>
<dbReference type="InterPro" id="IPR036390">
    <property type="entry name" value="WH_DNA-bd_sf"/>
</dbReference>
<gene>
    <name evidence="2" type="ORF">IAC54_08520</name>
</gene>
<dbReference type="EMBL" id="JADIMW010000085">
    <property type="protein sequence ID" value="MBO8438919.1"/>
    <property type="molecule type" value="Genomic_DNA"/>
</dbReference>
<accession>A0A9D9H7R9</accession>
<feature type="domain" description="Cyclic nucleotide-binding" evidence="1">
    <location>
        <begin position="35"/>
        <end position="122"/>
    </location>
</feature>
<dbReference type="GO" id="GO:0003677">
    <property type="term" value="F:DNA binding"/>
    <property type="evidence" value="ECO:0007669"/>
    <property type="project" value="UniProtKB-KW"/>
</dbReference>
<dbReference type="SUPFAM" id="SSF51206">
    <property type="entry name" value="cAMP-binding domain-like"/>
    <property type="match status" value="1"/>
</dbReference>
<evidence type="ECO:0000313" key="3">
    <source>
        <dbReference type="Proteomes" id="UP000823636"/>
    </source>
</evidence>
<dbReference type="InterPro" id="IPR000595">
    <property type="entry name" value="cNMP-bd_dom"/>
</dbReference>
<dbReference type="Gene3D" id="2.60.120.10">
    <property type="entry name" value="Jelly Rolls"/>
    <property type="match status" value="1"/>
</dbReference>
<dbReference type="GO" id="GO:0006355">
    <property type="term" value="P:regulation of DNA-templated transcription"/>
    <property type="evidence" value="ECO:0007669"/>
    <property type="project" value="InterPro"/>
</dbReference>
<proteinExistence type="predicted"/>
<reference evidence="2" key="2">
    <citation type="journal article" date="2021" name="PeerJ">
        <title>Extensive microbial diversity within the chicken gut microbiome revealed by metagenomics and culture.</title>
        <authorList>
            <person name="Gilroy R."/>
            <person name="Ravi A."/>
            <person name="Getino M."/>
            <person name="Pursley I."/>
            <person name="Horton D.L."/>
            <person name="Alikhan N.F."/>
            <person name="Baker D."/>
            <person name="Gharbi K."/>
            <person name="Hall N."/>
            <person name="Watson M."/>
            <person name="Adriaenssens E.M."/>
            <person name="Foster-Nyarko E."/>
            <person name="Jarju S."/>
            <person name="Secka A."/>
            <person name="Antonio M."/>
            <person name="Oren A."/>
            <person name="Chaudhuri R.R."/>
            <person name="La Ragione R."/>
            <person name="Hildebrand F."/>
            <person name="Pallen M.J."/>
        </authorList>
    </citation>
    <scope>NUCLEOTIDE SEQUENCE</scope>
    <source>
        <strain evidence="2">G3-4614</strain>
    </source>
</reference>
<dbReference type="InterPro" id="IPR014710">
    <property type="entry name" value="RmlC-like_jellyroll"/>
</dbReference>
<comment type="caution">
    <text evidence="2">The sequence shown here is derived from an EMBL/GenBank/DDBJ whole genome shotgun (WGS) entry which is preliminary data.</text>
</comment>
<organism evidence="2 3">
    <name type="scientific">Candidatus Caccoplasma merdipullorum</name>
    <dbReference type="NCBI Taxonomy" id="2840718"/>
    <lineage>
        <taxon>Bacteria</taxon>
        <taxon>Pseudomonadati</taxon>
        <taxon>Bacteroidota</taxon>
        <taxon>Bacteroidia</taxon>
        <taxon>Bacteroidales</taxon>
        <taxon>Bacteroidaceae</taxon>
        <taxon>Bacteroidaceae incertae sedis</taxon>
        <taxon>Candidatus Caccoplasma</taxon>
    </lineage>
</organism>
<dbReference type="CDD" id="cd00038">
    <property type="entry name" value="CAP_ED"/>
    <property type="match status" value="1"/>
</dbReference>
<sequence>MDSIYDTLLQIPTFQGLARNRFNEILGNTRFHFLKYLPGEQLIFENEPCNDIKFLISGSVRSENLSNFKKVRITETIAAPNVLIGNHLFGSMPYSPVSMYAIEDAGIMQLNKQSFIDLLQKDRIILLNYINMISHKTHSSIGAFRNISSNSIKERLCYFVLTYTQYKSSDIRITCKHRDLYSFFGIQRSIYIDILNDMRASGLLEYDSHGIYFESRDKLQEYLAGLN</sequence>
<dbReference type="AlphaFoldDB" id="A0A9D9H7R9"/>
<dbReference type="InterPro" id="IPR018490">
    <property type="entry name" value="cNMP-bd_dom_sf"/>
</dbReference>
<dbReference type="SUPFAM" id="SSF46785">
    <property type="entry name" value="Winged helix' DNA-binding domain"/>
    <property type="match status" value="1"/>
</dbReference>
<dbReference type="Pfam" id="PF00027">
    <property type="entry name" value="cNMP_binding"/>
    <property type="match status" value="1"/>
</dbReference>
<reference evidence="2" key="1">
    <citation type="submission" date="2020-10" db="EMBL/GenBank/DDBJ databases">
        <authorList>
            <person name="Gilroy R."/>
        </authorList>
    </citation>
    <scope>NUCLEOTIDE SEQUENCE</scope>
    <source>
        <strain evidence="2">G3-4614</strain>
    </source>
</reference>
<name>A0A9D9H7R9_9BACT</name>
<protein>
    <submittedName>
        <fullName evidence="2">Crp/Fnr family transcriptional regulator</fullName>
    </submittedName>
</protein>
<evidence type="ECO:0000259" key="1">
    <source>
        <dbReference type="Pfam" id="PF00027"/>
    </source>
</evidence>
<dbReference type="Proteomes" id="UP000823636">
    <property type="component" value="Unassembled WGS sequence"/>
</dbReference>